<dbReference type="EMBL" id="SHKV01000001">
    <property type="protein sequence ID" value="RZU31742.1"/>
    <property type="molecule type" value="Genomic_DNA"/>
</dbReference>
<keyword evidence="1" id="KW-0805">Transcription regulation</keyword>
<dbReference type="PROSITE" id="PS50977">
    <property type="entry name" value="HTH_TETR_2"/>
    <property type="match status" value="1"/>
</dbReference>
<proteinExistence type="predicted"/>
<name>A0A4Q7Y4F6_9ACTN</name>
<evidence type="ECO:0000256" key="3">
    <source>
        <dbReference type="ARBA" id="ARBA00023163"/>
    </source>
</evidence>
<keyword evidence="3" id="KW-0804">Transcription</keyword>
<dbReference type="OrthoDB" id="5177743at2"/>
<accession>A0A4Q7Y4F6</accession>
<sequence length="199" mass="22051">MTQTTRTYRMQARAQVVQRTRERILVAARDRFLEFPYDDIRLADVAADAEVTQQTLLNHFTSKEGLALAVVQFMGPEIDALRGTVAPGDVAGFVRGLMRQYEALGDANVRLAAVAERIPALGAGLQLGRSRHIEYLEEAFGVQLPEDARARRRALAALYAVTDVGAWKLLRRDLGHSRADTTRVLQSLLRATLATTHTP</sequence>
<dbReference type="Pfam" id="PF00440">
    <property type="entry name" value="TetR_N"/>
    <property type="match status" value="1"/>
</dbReference>
<dbReference type="SUPFAM" id="SSF46689">
    <property type="entry name" value="Homeodomain-like"/>
    <property type="match status" value="1"/>
</dbReference>
<dbReference type="GO" id="GO:0000976">
    <property type="term" value="F:transcription cis-regulatory region binding"/>
    <property type="evidence" value="ECO:0007669"/>
    <property type="project" value="TreeGrafter"/>
</dbReference>
<evidence type="ECO:0000256" key="4">
    <source>
        <dbReference type="PROSITE-ProRule" id="PRU00335"/>
    </source>
</evidence>
<gene>
    <name evidence="6" type="ORF">BKA19_1420</name>
</gene>
<keyword evidence="7" id="KW-1185">Reference proteome</keyword>
<evidence type="ECO:0000259" key="5">
    <source>
        <dbReference type="PROSITE" id="PS50977"/>
    </source>
</evidence>
<protein>
    <submittedName>
        <fullName evidence="6">TetR family transcriptional regulator</fullName>
    </submittedName>
</protein>
<evidence type="ECO:0000313" key="6">
    <source>
        <dbReference type="EMBL" id="RZU31742.1"/>
    </source>
</evidence>
<reference evidence="6 7" key="1">
    <citation type="submission" date="2019-02" db="EMBL/GenBank/DDBJ databases">
        <title>Sequencing the genomes of 1000 actinobacteria strains.</title>
        <authorList>
            <person name="Klenk H.-P."/>
        </authorList>
    </citation>
    <scope>NUCLEOTIDE SEQUENCE [LARGE SCALE GENOMIC DNA]</scope>
    <source>
        <strain evidence="6 7">DSM 44509</strain>
    </source>
</reference>
<dbReference type="PANTHER" id="PTHR30055:SF234">
    <property type="entry name" value="HTH-TYPE TRANSCRIPTIONAL REGULATOR BETI"/>
    <property type="match status" value="1"/>
</dbReference>
<organism evidence="6 7">
    <name type="scientific">Blastococcus saxobsidens</name>
    <dbReference type="NCBI Taxonomy" id="138336"/>
    <lineage>
        <taxon>Bacteria</taxon>
        <taxon>Bacillati</taxon>
        <taxon>Actinomycetota</taxon>
        <taxon>Actinomycetes</taxon>
        <taxon>Geodermatophilales</taxon>
        <taxon>Geodermatophilaceae</taxon>
        <taxon>Blastococcus</taxon>
    </lineage>
</organism>
<dbReference type="RefSeq" id="WP_104527528.1">
    <property type="nucleotide sequence ID" value="NZ_POQT01000006.1"/>
</dbReference>
<dbReference type="InterPro" id="IPR009057">
    <property type="entry name" value="Homeodomain-like_sf"/>
</dbReference>
<dbReference type="InterPro" id="IPR001647">
    <property type="entry name" value="HTH_TetR"/>
</dbReference>
<dbReference type="AlphaFoldDB" id="A0A4Q7Y4F6"/>
<dbReference type="Proteomes" id="UP000292507">
    <property type="component" value="Unassembled WGS sequence"/>
</dbReference>
<comment type="caution">
    <text evidence="6">The sequence shown here is derived from an EMBL/GenBank/DDBJ whole genome shotgun (WGS) entry which is preliminary data.</text>
</comment>
<dbReference type="PANTHER" id="PTHR30055">
    <property type="entry name" value="HTH-TYPE TRANSCRIPTIONAL REGULATOR RUTR"/>
    <property type="match status" value="1"/>
</dbReference>
<evidence type="ECO:0000256" key="1">
    <source>
        <dbReference type="ARBA" id="ARBA00023015"/>
    </source>
</evidence>
<evidence type="ECO:0000313" key="7">
    <source>
        <dbReference type="Proteomes" id="UP000292507"/>
    </source>
</evidence>
<keyword evidence="2 4" id="KW-0238">DNA-binding</keyword>
<evidence type="ECO:0000256" key="2">
    <source>
        <dbReference type="ARBA" id="ARBA00023125"/>
    </source>
</evidence>
<dbReference type="GO" id="GO:0003700">
    <property type="term" value="F:DNA-binding transcription factor activity"/>
    <property type="evidence" value="ECO:0007669"/>
    <property type="project" value="TreeGrafter"/>
</dbReference>
<dbReference type="Gene3D" id="1.10.357.10">
    <property type="entry name" value="Tetracycline Repressor, domain 2"/>
    <property type="match status" value="1"/>
</dbReference>
<dbReference type="InterPro" id="IPR050109">
    <property type="entry name" value="HTH-type_TetR-like_transc_reg"/>
</dbReference>
<feature type="DNA-binding region" description="H-T-H motif" evidence="4">
    <location>
        <begin position="41"/>
        <end position="60"/>
    </location>
</feature>
<feature type="domain" description="HTH tetR-type" evidence="5">
    <location>
        <begin position="18"/>
        <end position="78"/>
    </location>
</feature>